<evidence type="ECO:0000313" key="10">
    <source>
        <dbReference type="EMBL" id="KAJ8473086.1"/>
    </source>
</evidence>
<feature type="compositionally biased region" description="Polar residues" evidence="8">
    <location>
        <begin position="814"/>
        <end position="830"/>
    </location>
</feature>
<comment type="subcellular location">
    <subcellularLocation>
        <location evidence="3">Cytoplasm</location>
    </subcellularLocation>
    <subcellularLocation>
        <location evidence="2">Nucleus</location>
    </subcellularLocation>
</comment>
<feature type="compositionally biased region" description="Low complexity" evidence="8">
    <location>
        <begin position="45"/>
        <end position="55"/>
    </location>
</feature>
<feature type="compositionally biased region" description="Basic and acidic residues" evidence="8">
    <location>
        <begin position="748"/>
        <end position="762"/>
    </location>
</feature>
<name>A0AAD7X9K4_9APHY</name>
<reference evidence="10" key="1">
    <citation type="submission" date="2022-11" db="EMBL/GenBank/DDBJ databases">
        <title>Genome Sequence of Cubamyces cubensis.</title>
        <authorList>
            <person name="Buettner E."/>
        </authorList>
    </citation>
    <scope>NUCLEOTIDE SEQUENCE</scope>
    <source>
        <strain evidence="10">MPL-01</strain>
    </source>
</reference>
<feature type="compositionally biased region" description="Basic residues" evidence="8">
    <location>
        <begin position="928"/>
        <end position="937"/>
    </location>
</feature>
<feature type="compositionally biased region" description="Basic and acidic residues" evidence="8">
    <location>
        <begin position="197"/>
        <end position="219"/>
    </location>
</feature>
<dbReference type="EMBL" id="JAPEVG010000235">
    <property type="protein sequence ID" value="KAJ8473086.1"/>
    <property type="molecule type" value="Genomic_DNA"/>
</dbReference>
<evidence type="ECO:0000256" key="8">
    <source>
        <dbReference type="SAM" id="MobiDB-lite"/>
    </source>
</evidence>
<feature type="compositionally biased region" description="Basic and acidic residues" evidence="8">
    <location>
        <begin position="839"/>
        <end position="849"/>
    </location>
</feature>
<comment type="similarity">
    <text evidence="4">Belongs to the RTC4 family.</text>
</comment>
<comment type="caution">
    <text evidence="10">The sequence shown here is derived from an EMBL/GenBank/DDBJ whole genome shotgun (WGS) entry which is preliminary data.</text>
</comment>
<proteinExistence type="inferred from homology"/>
<dbReference type="GO" id="GO:0005634">
    <property type="term" value="C:nucleus"/>
    <property type="evidence" value="ECO:0007669"/>
    <property type="project" value="UniProtKB-SubCell"/>
</dbReference>
<keyword evidence="6" id="KW-0963">Cytoplasm</keyword>
<evidence type="ECO:0000256" key="1">
    <source>
        <dbReference type="ARBA" id="ARBA00002738"/>
    </source>
</evidence>
<organism evidence="10 11">
    <name type="scientific">Trametes cubensis</name>
    <dbReference type="NCBI Taxonomy" id="1111947"/>
    <lineage>
        <taxon>Eukaryota</taxon>
        <taxon>Fungi</taxon>
        <taxon>Dikarya</taxon>
        <taxon>Basidiomycota</taxon>
        <taxon>Agaricomycotina</taxon>
        <taxon>Agaricomycetes</taxon>
        <taxon>Polyporales</taxon>
        <taxon>Polyporaceae</taxon>
        <taxon>Trametes</taxon>
    </lineage>
</organism>
<dbReference type="AlphaFoldDB" id="A0AAD7X9K4"/>
<feature type="compositionally biased region" description="Low complexity" evidence="8">
    <location>
        <begin position="165"/>
        <end position="187"/>
    </location>
</feature>
<feature type="region of interest" description="Disordered" evidence="8">
    <location>
        <begin position="1"/>
        <end position="439"/>
    </location>
</feature>
<feature type="region of interest" description="Disordered" evidence="8">
    <location>
        <begin position="737"/>
        <end position="1054"/>
    </location>
</feature>
<dbReference type="SMART" id="SM01312">
    <property type="entry name" value="RTC4"/>
    <property type="match status" value="1"/>
</dbReference>
<feature type="compositionally biased region" description="Low complexity" evidence="8">
    <location>
        <begin position="65"/>
        <end position="81"/>
    </location>
</feature>
<feature type="compositionally biased region" description="Polar residues" evidence="8">
    <location>
        <begin position="16"/>
        <end position="33"/>
    </location>
</feature>
<feature type="compositionally biased region" description="Low complexity" evidence="8">
    <location>
        <begin position="146"/>
        <end position="156"/>
    </location>
</feature>
<feature type="compositionally biased region" description="Polar residues" evidence="8">
    <location>
        <begin position="266"/>
        <end position="295"/>
    </location>
</feature>
<accession>A0AAD7X9K4</accession>
<feature type="domain" description="Restriction of telomere capping protein 4 C-terminal" evidence="9">
    <location>
        <begin position="563"/>
        <end position="707"/>
    </location>
</feature>
<feature type="compositionally biased region" description="Polar residues" evidence="8">
    <location>
        <begin position="359"/>
        <end position="376"/>
    </location>
</feature>
<feature type="compositionally biased region" description="Basic residues" evidence="8">
    <location>
        <begin position="862"/>
        <end position="872"/>
    </location>
</feature>
<dbReference type="Proteomes" id="UP001215151">
    <property type="component" value="Unassembled WGS sequence"/>
</dbReference>
<keyword evidence="7" id="KW-0539">Nucleus</keyword>
<feature type="compositionally biased region" description="Basic and acidic residues" evidence="8">
    <location>
        <begin position="303"/>
        <end position="325"/>
    </location>
</feature>
<feature type="compositionally biased region" description="Basic and acidic residues" evidence="8">
    <location>
        <begin position="96"/>
        <end position="115"/>
    </location>
</feature>
<feature type="compositionally biased region" description="Polar residues" evidence="8">
    <location>
        <begin position="876"/>
        <end position="910"/>
    </location>
</feature>
<keyword evidence="11" id="KW-1185">Reference proteome</keyword>
<evidence type="ECO:0000256" key="7">
    <source>
        <dbReference type="ARBA" id="ARBA00023242"/>
    </source>
</evidence>
<evidence type="ECO:0000256" key="2">
    <source>
        <dbReference type="ARBA" id="ARBA00004123"/>
    </source>
</evidence>
<feature type="compositionally biased region" description="Polar residues" evidence="8">
    <location>
        <begin position="239"/>
        <end position="255"/>
    </location>
</feature>
<evidence type="ECO:0000313" key="11">
    <source>
        <dbReference type="Proteomes" id="UP001215151"/>
    </source>
</evidence>
<dbReference type="Pfam" id="PF14474">
    <property type="entry name" value="RTC4"/>
    <property type="match status" value="1"/>
</dbReference>
<evidence type="ECO:0000259" key="9">
    <source>
        <dbReference type="SMART" id="SM01312"/>
    </source>
</evidence>
<dbReference type="PANTHER" id="PTHR41391:SF1">
    <property type="entry name" value="RESTRICTION OF TELOMERE CAPPING PROTEIN 4"/>
    <property type="match status" value="1"/>
</dbReference>
<gene>
    <name evidence="10" type="ORF">ONZ51_g8079</name>
</gene>
<dbReference type="InterPro" id="IPR039024">
    <property type="entry name" value="RTC4"/>
</dbReference>
<evidence type="ECO:0000256" key="3">
    <source>
        <dbReference type="ARBA" id="ARBA00004496"/>
    </source>
</evidence>
<evidence type="ECO:0000256" key="4">
    <source>
        <dbReference type="ARBA" id="ARBA00009461"/>
    </source>
</evidence>
<sequence length="1054" mass="115689">METITRDMNAKGVNLYSDSSSATRLSQRPSQAQGMPFEDFGSDFSSRSRSTSRTSQPPRGKRASSKQASSSKKTIIDLSGDFSDDELDFLSSSSRHGSESPAKPKERRRVEEMRLPADPVPIAIDRHQTASNYRPLDLKKMKISKKSSATSSATATPKNTQGNHLSGTSGSSSSALSSAKPLASSSARESGNQAGRPKSEGKRPSPRADEDSEVVEKTPRPSRPAPRPVYKGAAGKVVKSQTVADMQPSSSQSQEKTTKEKAQPVARSQSLVDVLNSLQEQDANSPRVSTLNSKPNGKVITKSKTERDTKVAPSRKEKGKQRVEVDPISALFADRSPPPSSSDRASAKKHLSDFPMPSPLSSPITHRASSPPRTSQSRSHRVVLSEEEESETGGRSLRPFPMETQMLESLHRVSPAKRSNVGSDVEQDDKTYRKRPRRSSPDKYAFFAFNGDDSGSDLDDIFLDPSIDPATLCPWCDEPLPPKPTPHLRSLIEGARRRSYPDDRPTNPLGLRAPPTVFVGVCQRHRFERVWIPRARRKGWPTDIDWGRLKGRVENLRGQLKAIVEDIDEDFVPGSKDAISAKGKERARYRPRKENEFWQEVVQNVKQQGSRQTTGVRGQFLHFNKSQPGYYGELGYVIIHQTLCDLFPPASFDPAAALPLTPADFIAHVLVPEAALNLIMEDLHLSRSDALKTLRDSVEYGVAMFPVDEGEGGKGVGDESVLTAGEKIIMERAKARRKELEEEERREEEEARSARERERQTDTEPDMDVDVDSPPPSSQSKKPKPRPVTKRQPPSSEKSNPPPMTRARSRSRTIEVSSDTGDASETSRSGATKPHRKPRGEVASERSDAPSDTGVPADGKTPRPKPKPRPRGIGRSATTSSSQLDLHPPSDSQDGGNSPPSSLSALTVSGQRGPDRETSLPVDTTPRPRPRPVHKARRPDSPEPTASKRSEATQAGLPLQMAKQRRQERANSASKSSHADGWLPNLRAADIDDLSSTDDDEVPPPPAQPSQSSKRVQPRRTASRSGKNGDENKWGWLLSDESSSSRTPSFNTMD</sequence>
<evidence type="ECO:0000256" key="5">
    <source>
        <dbReference type="ARBA" id="ARBA00015162"/>
    </source>
</evidence>
<dbReference type="PANTHER" id="PTHR41391">
    <property type="entry name" value="RESTRICTION OF TELOMERE CAPPING PROTEIN 4"/>
    <property type="match status" value="1"/>
</dbReference>
<evidence type="ECO:0000256" key="6">
    <source>
        <dbReference type="ARBA" id="ARBA00022490"/>
    </source>
</evidence>
<protein>
    <recommendedName>
        <fullName evidence="5">Restriction of telomere capping protein 4</fullName>
    </recommendedName>
</protein>
<feature type="compositionally biased region" description="Acidic residues" evidence="8">
    <location>
        <begin position="991"/>
        <end position="1002"/>
    </location>
</feature>
<feature type="compositionally biased region" description="Polar residues" evidence="8">
    <location>
        <begin position="1040"/>
        <end position="1054"/>
    </location>
</feature>
<feature type="compositionally biased region" description="Basic and acidic residues" evidence="8">
    <location>
        <begin position="938"/>
        <end position="951"/>
    </location>
</feature>
<comment type="function">
    <text evidence="1">May be involved in a process influencing telomere capping.</text>
</comment>
<dbReference type="InterPro" id="IPR028094">
    <property type="entry name" value="RTC4_C"/>
</dbReference>
<dbReference type="GO" id="GO:0005737">
    <property type="term" value="C:cytoplasm"/>
    <property type="evidence" value="ECO:0007669"/>
    <property type="project" value="UniProtKB-SubCell"/>
</dbReference>